<organism evidence="1 2">
    <name type="scientific">Portunus trituberculatus</name>
    <name type="common">Swimming crab</name>
    <name type="synonym">Neptunus trituberculatus</name>
    <dbReference type="NCBI Taxonomy" id="210409"/>
    <lineage>
        <taxon>Eukaryota</taxon>
        <taxon>Metazoa</taxon>
        <taxon>Ecdysozoa</taxon>
        <taxon>Arthropoda</taxon>
        <taxon>Crustacea</taxon>
        <taxon>Multicrustacea</taxon>
        <taxon>Malacostraca</taxon>
        <taxon>Eumalacostraca</taxon>
        <taxon>Eucarida</taxon>
        <taxon>Decapoda</taxon>
        <taxon>Pleocyemata</taxon>
        <taxon>Brachyura</taxon>
        <taxon>Eubrachyura</taxon>
        <taxon>Portunoidea</taxon>
        <taxon>Portunidae</taxon>
        <taxon>Portuninae</taxon>
        <taxon>Portunus</taxon>
    </lineage>
</organism>
<evidence type="ECO:0000313" key="2">
    <source>
        <dbReference type="Proteomes" id="UP000324222"/>
    </source>
</evidence>
<sequence>MSLQLKRSTSSSSLSRLQLVSDMSSQANYLASSSFARLQDHLVLAQPFVTLQPPLPAFKSLDHYPRSPSTWPVIHEHRRTAHCWLGSTTASQRHTTLPLHNIIVNYQHFDHNLFEIILQLLLTSTDISQIDFQDNWRPFSLQVFYR</sequence>
<accession>A0A5B7FSG8</accession>
<protein>
    <submittedName>
        <fullName evidence="1">Uncharacterized protein</fullName>
    </submittedName>
</protein>
<dbReference type="AlphaFoldDB" id="A0A5B7FSG8"/>
<dbReference type="EMBL" id="VSRR010009693">
    <property type="protein sequence ID" value="MPC50730.1"/>
    <property type="molecule type" value="Genomic_DNA"/>
</dbReference>
<gene>
    <name evidence="1" type="ORF">E2C01_044560</name>
</gene>
<evidence type="ECO:0000313" key="1">
    <source>
        <dbReference type="EMBL" id="MPC50730.1"/>
    </source>
</evidence>
<keyword evidence="2" id="KW-1185">Reference proteome</keyword>
<reference evidence="1 2" key="1">
    <citation type="submission" date="2019-05" db="EMBL/GenBank/DDBJ databases">
        <title>Another draft genome of Portunus trituberculatus and its Hox gene families provides insights of decapod evolution.</title>
        <authorList>
            <person name="Jeong J.-H."/>
            <person name="Song I."/>
            <person name="Kim S."/>
            <person name="Choi T."/>
            <person name="Kim D."/>
            <person name="Ryu S."/>
            <person name="Kim W."/>
        </authorList>
    </citation>
    <scope>NUCLEOTIDE SEQUENCE [LARGE SCALE GENOMIC DNA]</scope>
    <source>
        <tissue evidence="1">Muscle</tissue>
    </source>
</reference>
<dbReference type="Proteomes" id="UP000324222">
    <property type="component" value="Unassembled WGS sequence"/>
</dbReference>
<name>A0A5B7FSG8_PORTR</name>
<proteinExistence type="predicted"/>
<comment type="caution">
    <text evidence="1">The sequence shown here is derived from an EMBL/GenBank/DDBJ whole genome shotgun (WGS) entry which is preliminary data.</text>
</comment>